<dbReference type="Pfam" id="PF00528">
    <property type="entry name" value="BPD_transp_1"/>
    <property type="match status" value="2"/>
</dbReference>
<comment type="similarity">
    <text evidence="8">Belongs to the binding-protein-dependent transport system permease family.</text>
</comment>
<keyword evidence="6 8" id="KW-1133">Transmembrane helix</keyword>
<feature type="transmembrane region" description="Helical" evidence="8">
    <location>
        <begin position="379"/>
        <end position="401"/>
    </location>
</feature>
<keyword evidence="2 8" id="KW-0813">Transport</keyword>
<gene>
    <name evidence="10" type="ORF">ACFY35_47500</name>
</gene>
<dbReference type="SUPFAM" id="SSF161098">
    <property type="entry name" value="MetI-like"/>
    <property type="match status" value="2"/>
</dbReference>
<evidence type="ECO:0000256" key="6">
    <source>
        <dbReference type="ARBA" id="ARBA00022989"/>
    </source>
</evidence>
<evidence type="ECO:0000256" key="7">
    <source>
        <dbReference type="ARBA" id="ARBA00023136"/>
    </source>
</evidence>
<evidence type="ECO:0000256" key="1">
    <source>
        <dbReference type="ARBA" id="ARBA00004429"/>
    </source>
</evidence>
<evidence type="ECO:0000259" key="9">
    <source>
        <dbReference type="PROSITE" id="PS50928"/>
    </source>
</evidence>
<name>A0ABW6WV37_9ACTN</name>
<feature type="transmembrane region" description="Helical" evidence="8">
    <location>
        <begin position="113"/>
        <end position="133"/>
    </location>
</feature>
<dbReference type="CDD" id="cd06261">
    <property type="entry name" value="TM_PBP2"/>
    <property type="match status" value="2"/>
</dbReference>
<evidence type="ECO:0000256" key="4">
    <source>
        <dbReference type="ARBA" id="ARBA00022519"/>
    </source>
</evidence>
<feature type="transmembrane region" description="Helical" evidence="8">
    <location>
        <begin position="82"/>
        <end position="101"/>
    </location>
</feature>
<sequence length="587" mass="63433">MTALLERPKIAPPRTRRRFSWRSWLVLAVVAAITLVPVTLLLINSLNVAAPGQPTSYGLGNWRTAFADPALRDAAWNTVRLAVPRVLIGLVIATVLSWLIARTDLPGAKVVEVAFWFAFFIPSLSMTLGWILLLDPATGVVNQVLRPIFGDGGDGQGPLNIYSYWGIIWSHLTATTVPIMTILLIPGFRRMNAGLEEAALLSGATRWRTAARITVPIMLPTLLGAALLSFIYSLKAFEIELLLGTPIGINVYSTQIYEWIHDTPPQYGIATALGAVFIPVLVLVAIGQRLATRRRNYVTVTGHSFNDEPMRLGRKGRWVAGVLVWGYVVITTVLPIAAIVTGSFMRRFGFFTIKQPFTTRQWHTLFQDNLFVSAIGNSLLIGLIATVLGVAVYFAVGYAIVRSRLTTRGGIDLMAWLPAAIPGILLGLGLLWLYLATPLRTVLYGNILGLTIAVVISHMSTGTQQIKAALMQVNADHETAARLAGAGFLRANRHIMLPLLGPSVAAAGILTFHAAVGDISTVVLLSSQNSRPLSILLLEYSTSGALEQASALGVVISVLTVSVALIARALAGGRLRRRTPPADRKKA</sequence>
<feature type="domain" description="ABC transmembrane type-1" evidence="9">
    <location>
        <begin position="75"/>
        <end position="288"/>
    </location>
</feature>
<feature type="transmembrane region" description="Helical" evidence="8">
    <location>
        <begin position="413"/>
        <end position="435"/>
    </location>
</feature>
<dbReference type="InterPro" id="IPR000515">
    <property type="entry name" value="MetI-like"/>
</dbReference>
<keyword evidence="4" id="KW-0997">Cell inner membrane</keyword>
<keyword evidence="3" id="KW-1003">Cell membrane</keyword>
<dbReference type="RefSeq" id="WP_169516318.1">
    <property type="nucleotide sequence ID" value="NZ_JBIAZU010000010.1"/>
</dbReference>
<accession>A0ABW6WV37</accession>
<evidence type="ECO:0000256" key="5">
    <source>
        <dbReference type="ARBA" id="ARBA00022692"/>
    </source>
</evidence>
<evidence type="ECO:0000313" key="11">
    <source>
        <dbReference type="Proteomes" id="UP001602245"/>
    </source>
</evidence>
<protein>
    <submittedName>
        <fullName evidence="10">ABC transporter permease</fullName>
    </submittedName>
</protein>
<feature type="domain" description="ABC transmembrane type-1" evidence="9">
    <location>
        <begin position="375"/>
        <end position="567"/>
    </location>
</feature>
<feature type="transmembrane region" description="Helical" evidence="8">
    <location>
        <begin position="209"/>
        <end position="232"/>
    </location>
</feature>
<evidence type="ECO:0000256" key="8">
    <source>
        <dbReference type="RuleBase" id="RU363032"/>
    </source>
</evidence>
<reference evidence="10 11" key="1">
    <citation type="submission" date="2024-10" db="EMBL/GenBank/DDBJ databases">
        <title>The Natural Products Discovery Center: Release of the First 8490 Sequenced Strains for Exploring Actinobacteria Biosynthetic Diversity.</title>
        <authorList>
            <person name="Kalkreuter E."/>
            <person name="Kautsar S.A."/>
            <person name="Yang D."/>
            <person name="Bader C.D."/>
            <person name="Teijaro C.N."/>
            <person name="Fluegel L."/>
            <person name="Davis C.M."/>
            <person name="Simpson J.R."/>
            <person name="Lauterbach L."/>
            <person name="Steele A.D."/>
            <person name="Gui C."/>
            <person name="Meng S."/>
            <person name="Li G."/>
            <person name="Viehrig K."/>
            <person name="Ye F."/>
            <person name="Su P."/>
            <person name="Kiefer A.F."/>
            <person name="Nichols A."/>
            <person name="Cepeda A.J."/>
            <person name="Yan W."/>
            <person name="Fan B."/>
            <person name="Jiang Y."/>
            <person name="Adhikari A."/>
            <person name="Zheng C.-J."/>
            <person name="Schuster L."/>
            <person name="Cowan T.M."/>
            <person name="Smanski M.J."/>
            <person name="Chevrette M.G."/>
            <person name="De Carvalho L.P.S."/>
            <person name="Shen B."/>
        </authorList>
    </citation>
    <scope>NUCLEOTIDE SEQUENCE [LARGE SCALE GENOMIC DNA]</scope>
    <source>
        <strain evidence="10 11">NPDC000087</strain>
    </source>
</reference>
<feature type="transmembrane region" description="Helical" evidence="8">
    <location>
        <begin position="441"/>
        <end position="461"/>
    </location>
</feature>
<feature type="transmembrane region" description="Helical" evidence="8">
    <location>
        <begin position="545"/>
        <end position="571"/>
    </location>
</feature>
<feature type="transmembrane region" description="Helical" evidence="8">
    <location>
        <begin position="167"/>
        <end position="188"/>
    </location>
</feature>
<dbReference type="Gene3D" id="1.10.3720.10">
    <property type="entry name" value="MetI-like"/>
    <property type="match status" value="2"/>
</dbReference>
<feature type="transmembrane region" description="Helical" evidence="8">
    <location>
        <begin position="318"/>
        <end position="340"/>
    </location>
</feature>
<organism evidence="10 11">
    <name type="scientific">Paractinoplanes globisporus</name>
    <dbReference type="NCBI Taxonomy" id="113565"/>
    <lineage>
        <taxon>Bacteria</taxon>
        <taxon>Bacillati</taxon>
        <taxon>Actinomycetota</taxon>
        <taxon>Actinomycetes</taxon>
        <taxon>Micromonosporales</taxon>
        <taxon>Micromonosporaceae</taxon>
        <taxon>Paractinoplanes</taxon>
    </lineage>
</organism>
<dbReference type="PROSITE" id="PS50928">
    <property type="entry name" value="ABC_TM1"/>
    <property type="match status" value="2"/>
</dbReference>
<proteinExistence type="inferred from homology"/>
<keyword evidence="5 8" id="KW-0812">Transmembrane</keyword>
<evidence type="ECO:0000313" key="10">
    <source>
        <dbReference type="EMBL" id="MFF5297129.1"/>
    </source>
</evidence>
<feature type="transmembrane region" description="Helical" evidence="8">
    <location>
        <begin position="21"/>
        <end position="43"/>
    </location>
</feature>
<feature type="transmembrane region" description="Helical" evidence="8">
    <location>
        <begin position="267"/>
        <end position="286"/>
    </location>
</feature>
<dbReference type="EMBL" id="JBIAZU010000010">
    <property type="protein sequence ID" value="MFF5297129.1"/>
    <property type="molecule type" value="Genomic_DNA"/>
</dbReference>
<dbReference type="PANTHER" id="PTHR43357:SF4">
    <property type="entry name" value="INNER MEMBRANE ABC TRANSPORTER PERMEASE PROTEIN YDCV"/>
    <property type="match status" value="1"/>
</dbReference>
<dbReference type="PANTHER" id="PTHR43357">
    <property type="entry name" value="INNER MEMBRANE ABC TRANSPORTER PERMEASE PROTEIN YDCV"/>
    <property type="match status" value="1"/>
</dbReference>
<keyword evidence="7 8" id="KW-0472">Membrane</keyword>
<comment type="caution">
    <text evidence="10">The sequence shown here is derived from an EMBL/GenBank/DDBJ whole genome shotgun (WGS) entry which is preliminary data.</text>
</comment>
<keyword evidence="11" id="KW-1185">Reference proteome</keyword>
<dbReference type="InterPro" id="IPR035906">
    <property type="entry name" value="MetI-like_sf"/>
</dbReference>
<dbReference type="Proteomes" id="UP001602245">
    <property type="component" value="Unassembled WGS sequence"/>
</dbReference>
<evidence type="ECO:0000256" key="2">
    <source>
        <dbReference type="ARBA" id="ARBA00022448"/>
    </source>
</evidence>
<evidence type="ECO:0000256" key="3">
    <source>
        <dbReference type="ARBA" id="ARBA00022475"/>
    </source>
</evidence>
<feature type="transmembrane region" description="Helical" evidence="8">
    <location>
        <begin position="499"/>
        <end position="525"/>
    </location>
</feature>
<comment type="subcellular location">
    <subcellularLocation>
        <location evidence="1">Cell inner membrane</location>
        <topology evidence="1">Multi-pass membrane protein</topology>
    </subcellularLocation>
    <subcellularLocation>
        <location evidence="8">Cell membrane</location>
        <topology evidence="8">Multi-pass membrane protein</topology>
    </subcellularLocation>
</comment>